<evidence type="ECO:0000256" key="1">
    <source>
        <dbReference type="SAM" id="Phobius"/>
    </source>
</evidence>
<dbReference type="EMBL" id="CAXDID020000191">
    <property type="protein sequence ID" value="CAL6052235.1"/>
    <property type="molecule type" value="Genomic_DNA"/>
</dbReference>
<evidence type="ECO:0000313" key="4">
    <source>
        <dbReference type="EMBL" id="CAL6052235.1"/>
    </source>
</evidence>
<dbReference type="EMBL" id="CATOUU010000623">
    <property type="protein sequence ID" value="CAI9935752.1"/>
    <property type="molecule type" value="Genomic_DNA"/>
</dbReference>
<feature type="transmembrane region" description="Helical" evidence="1">
    <location>
        <begin position="101"/>
        <end position="123"/>
    </location>
</feature>
<dbReference type="Pfam" id="PF00149">
    <property type="entry name" value="Metallophos"/>
    <property type="match status" value="1"/>
</dbReference>
<dbReference type="Gene3D" id="3.60.21.10">
    <property type="match status" value="1"/>
</dbReference>
<evidence type="ECO:0000313" key="5">
    <source>
        <dbReference type="Proteomes" id="UP001642409"/>
    </source>
</evidence>
<accession>A0AA86PBS3</accession>
<reference evidence="4 5" key="2">
    <citation type="submission" date="2024-07" db="EMBL/GenBank/DDBJ databases">
        <authorList>
            <person name="Akdeniz Z."/>
        </authorList>
    </citation>
    <scope>NUCLEOTIDE SEQUENCE [LARGE SCALE GENOMIC DNA]</scope>
</reference>
<protein>
    <submittedName>
        <fullName evidence="3">Alkaline phosphatase</fullName>
    </submittedName>
    <submittedName>
        <fullName evidence="4">Alkaline_phosphatase</fullName>
    </submittedName>
</protein>
<feature type="transmembrane region" description="Helical" evidence="1">
    <location>
        <begin position="39"/>
        <end position="58"/>
    </location>
</feature>
<feature type="domain" description="Calcineurin-like phosphoesterase" evidence="2">
    <location>
        <begin position="201"/>
        <end position="366"/>
    </location>
</feature>
<evidence type="ECO:0000259" key="2">
    <source>
        <dbReference type="Pfam" id="PF00149"/>
    </source>
</evidence>
<organism evidence="3">
    <name type="scientific">Hexamita inflata</name>
    <dbReference type="NCBI Taxonomy" id="28002"/>
    <lineage>
        <taxon>Eukaryota</taxon>
        <taxon>Metamonada</taxon>
        <taxon>Diplomonadida</taxon>
        <taxon>Hexamitidae</taxon>
        <taxon>Hexamitinae</taxon>
        <taxon>Hexamita</taxon>
    </lineage>
</organism>
<name>A0AA86PBS3_9EUKA</name>
<comment type="caution">
    <text evidence="3">The sequence shown here is derived from an EMBL/GenBank/DDBJ whole genome shotgun (WGS) entry which is preliminary data.</text>
</comment>
<evidence type="ECO:0000313" key="3">
    <source>
        <dbReference type="EMBL" id="CAI9935752.1"/>
    </source>
</evidence>
<keyword evidence="1" id="KW-0472">Membrane</keyword>
<feature type="transmembrane region" description="Helical" evidence="1">
    <location>
        <begin position="70"/>
        <end position="89"/>
    </location>
</feature>
<keyword evidence="5" id="KW-1185">Reference proteome</keyword>
<keyword evidence="1" id="KW-1133">Transmembrane helix</keyword>
<keyword evidence="1" id="KW-0812">Transmembrane</keyword>
<dbReference type="GO" id="GO:0016787">
    <property type="term" value="F:hydrolase activity"/>
    <property type="evidence" value="ECO:0007669"/>
    <property type="project" value="InterPro"/>
</dbReference>
<dbReference type="AlphaFoldDB" id="A0AA86PBS3"/>
<dbReference type="InterPro" id="IPR004843">
    <property type="entry name" value="Calcineurin-like_PHP"/>
</dbReference>
<reference evidence="3" key="1">
    <citation type="submission" date="2023-06" db="EMBL/GenBank/DDBJ databases">
        <authorList>
            <person name="Kurt Z."/>
        </authorList>
    </citation>
    <scope>NUCLEOTIDE SEQUENCE</scope>
</reference>
<proteinExistence type="predicted"/>
<gene>
    <name evidence="3" type="ORF">HINF_LOCUS23397</name>
    <name evidence="4" type="ORF">HINF_LOCUS44751</name>
</gene>
<sequence>MNLEQDKLNSNYSNIDETEELNDQINVNVQQKSKTKEKITFITAITLIVCALLTISVYSFTVKNLQPEAIISLVALILLFCGTLARYFYKSTKYISQIYIVQLILSGLVFLGILIDVIIYSVYYNKYKCGYGPLGFVFENGTRIHWYTEKQTETHLKSQTTVSDSRLSNYHEAILQSDSFDFKLRGLRTRYSYALPKSISKFIVMTDIHTNNTLTSNMSTDFDLMVFCGDQSDHGLPSDYVSAFKNFPQKPMLMAMGNHDEVGDFLIVNGRPKNFYQKVRNLGFYFIHVQRKTPIVDDQVDLGIEFLNQNVHLSEGTEHVFIVVHYPVYSAGYFGAYPYFTQKLEEFIDQNEGMNIRAVFYGHDHNFGAFKRKQQYFIEAGVGGGGLSELKNETYLHDRVWTTDSRHGPLEVPVTCTQACYGYEHHLDSWMKYTRTEVNFEPGKIVYNIRDLITDEILTSYEQPV</sequence>
<dbReference type="InterPro" id="IPR029052">
    <property type="entry name" value="Metallo-depent_PP-like"/>
</dbReference>
<dbReference type="SUPFAM" id="SSF56300">
    <property type="entry name" value="Metallo-dependent phosphatases"/>
    <property type="match status" value="1"/>
</dbReference>
<dbReference type="Proteomes" id="UP001642409">
    <property type="component" value="Unassembled WGS sequence"/>
</dbReference>